<name>H2XZJ1_CIOIN</name>
<proteinExistence type="predicted"/>
<sequence>MAFIIFAWFCSFAFLIMISMKLDERMQVSWFVVLVPLFVLSLVQLLYTTFKIILHIRRNRGMEIPLPRKWWSFAQYVLVAIFEILICLYLDNRVPGMKLSMALIPMWVFLIGNLIDMFRFQLMVVKFGRRRGSM</sequence>
<feature type="transmembrane region" description="Helical" evidence="1">
    <location>
        <begin position="70"/>
        <end position="90"/>
    </location>
</feature>
<dbReference type="Pfam" id="PF10269">
    <property type="entry name" value="Tmemb_185A"/>
    <property type="match status" value="1"/>
</dbReference>
<evidence type="ECO:0000256" key="1">
    <source>
        <dbReference type="SAM" id="Phobius"/>
    </source>
</evidence>
<dbReference type="Proteomes" id="UP000008144">
    <property type="component" value="Chromosome 1"/>
</dbReference>
<dbReference type="Ensembl" id="ENSCINT00000036135.1">
    <property type="protein sequence ID" value="ENSCINP00000035075.1"/>
    <property type="gene ID" value="ENSCING00000023809.1"/>
</dbReference>
<feature type="transmembrane region" description="Helical" evidence="1">
    <location>
        <begin position="5"/>
        <end position="22"/>
    </location>
</feature>
<organism evidence="2 3">
    <name type="scientific">Ciona intestinalis</name>
    <name type="common">Transparent sea squirt</name>
    <name type="synonym">Ascidia intestinalis</name>
    <dbReference type="NCBI Taxonomy" id="7719"/>
    <lineage>
        <taxon>Eukaryota</taxon>
        <taxon>Metazoa</taxon>
        <taxon>Chordata</taxon>
        <taxon>Tunicata</taxon>
        <taxon>Ascidiacea</taxon>
        <taxon>Phlebobranchia</taxon>
        <taxon>Cionidae</taxon>
        <taxon>Ciona</taxon>
    </lineage>
</organism>
<reference evidence="3" key="1">
    <citation type="journal article" date="2002" name="Science">
        <title>The draft genome of Ciona intestinalis: insights into chordate and vertebrate origins.</title>
        <authorList>
            <person name="Dehal P."/>
            <person name="Satou Y."/>
            <person name="Campbell R.K."/>
            <person name="Chapman J."/>
            <person name="Degnan B."/>
            <person name="De Tomaso A."/>
            <person name="Davidson B."/>
            <person name="Di Gregorio A."/>
            <person name="Gelpke M."/>
            <person name="Goodstein D.M."/>
            <person name="Harafuji N."/>
            <person name="Hastings K.E."/>
            <person name="Ho I."/>
            <person name="Hotta K."/>
            <person name="Huang W."/>
            <person name="Kawashima T."/>
            <person name="Lemaire P."/>
            <person name="Martinez D."/>
            <person name="Meinertzhagen I.A."/>
            <person name="Necula S."/>
            <person name="Nonaka M."/>
            <person name="Putnam N."/>
            <person name="Rash S."/>
            <person name="Saiga H."/>
            <person name="Satake M."/>
            <person name="Terry A."/>
            <person name="Yamada L."/>
            <person name="Wang H.G."/>
            <person name="Awazu S."/>
            <person name="Azumi K."/>
            <person name="Boore J."/>
            <person name="Branno M."/>
            <person name="Chin-Bow S."/>
            <person name="DeSantis R."/>
            <person name="Doyle S."/>
            <person name="Francino P."/>
            <person name="Keys D.N."/>
            <person name="Haga S."/>
            <person name="Hayashi H."/>
            <person name="Hino K."/>
            <person name="Imai K.S."/>
            <person name="Inaba K."/>
            <person name="Kano S."/>
            <person name="Kobayashi K."/>
            <person name="Kobayashi M."/>
            <person name="Lee B.I."/>
            <person name="Makabe K.W."/>
            <person name="Manohar C."/>
            <person name="Matassi G."/>
            <person name="Medina M."/>
            <person name="Mochizuki Y."/>
            <person name="Mount S."/>
            <person name="Morishita T."/>
            <person name="Miura S."/>
            <person name="Nakayama A."/>
            <person name="Nishizaka S."/>
            <person name="Nomoto H."/>
            <person name="Ohta F."/>
            <person name="Oishi K."/>
            <person name="Rigoutsos I."/>
            <person name="Sano M."/>
            <person name="Sasaki A."/>
            <person name="Sasakura Y."/>
            <person name="Shoguchi E."/>
            <person name="Shin-i T."/>
            <person name="Spagnuolo A."/>
            <person name="Stainier D."/>
            <person name="Suzuki M.M."/>
            <person name="Tassy O."/>
            <person name="Takatori N."/>
            <person name="Tokuoka M."/>
            <person name="Yagi K."/>
            <person name="Yoshizaki F."/>
            <person name="Wada S."/>
            <person name="Zhang C."/>
            <person name="Hyatt P.D."/>
            <person name="Larimer F."/>
            <person name="Detter C."/>
            <person name="Doggett N."/>
            <person name="Glavina T."/>
            <person name="Hawkins T."/>
            <person name="Richardson P."/>
            <person name="Lucas S."/>
            <person name="Kohara Y."/>
            <person name="Levine M."/>
            <person name="Satoh N."/>
            <person name="Rokhsar D.S."/>
        </authorList>
    </citation>
    <scope>NUCLEOTIDE SEQUENCE [LARGE SCALE GENOMIC DNA]</scope>
</reference>
<dbReference type="GeneID" id="113474068"/>
<keyword evidence="1" id="KW-1133">Transmembrane helix</keyword>
<dbReference type="HOGENOM" id="CLU_152149_0_0_1"/>
<feature type="transmembrane region" description="Helical" evidence="1">
    <location>
        <begin position="102"/>
        <end position="125"/>
    </location>
</feature>
<keyword evidence="3" id="KW-1185">Reference proteome</keyword>
<dbReference type="FunCoup" id="H2XZJ1">
    <property type="interactions" value="2"/>
</dbReference>
<keyword evidence="1" id="KW-0472">Membrane</keyword>
<accession>H2XZJ1</accession>
<keyword evidence="1" id="KW-0812">Transmembrane</keyword>
<evidence type="ECO:0000313" key="3">
    <source>
        <dbReference type="Proteomes" id="UP000008144"/>
    </source>
</evidence>
<evidence type="ECO:0000313" key="2">
    <source>
        <dbReference type="Ensembl" id="ENSCINP00000035075.1"/>
    </source>
</evidence>
<dbReference type="KEGG" id="cin:113474068"/>
<dbReference type="RefSeq" id="XP_026694616.1">
    <property type="nucleotide sequence ID" value="XM_026838815.1"/>
</dbReference>
<dbReference type="AlphaFoldDB" id="H2XZJ1"/>
<feature type="transmembrane region" description="Helical" evidence="1">
    <location>
        <begin position="28"/>
        <end position="50"/>
    </location>
</feature>
<dbReference type="EMBL" id="EAAA01000388">
    <property type="status" value="NOT_ANNOTATED_CDS"/>
    <property type="molecule type" value="Genomic_DNA"/>
</dbReference>
<dbReference type="PANTHER" id="PTHR13568:SF4">
    <property type="entry name" value="TRANSMEMBRANE PROTEIN 60"/>
    <property type="match status" value="1"/>
</dbReference>
<gene>
    <name evidence="2" type="primary">LOC113474068</name>
</gene>
<dbReference type="RefSeq" id="XP_026694617.1">
    <property type="nucleotide sequence ID" value="XM_026838816.1"/>
</dbReference>
<dbReference type="RefSeq" id="XP_026694614.1">
    <property type="nucleotide sequence ID" value="XM_026838813.1"/>
</dbReference>
<dbReference type="PANTHER" id="PTHR13568">
    <property type="entry name" value="FAM11A, B PROTEIN"/>
    <property type="match status" value="1"/>
</dbReference>
<dbReference type="InterPro" id="IPR019396">
    <property type="entry name" value="TM_Fragile-X-F-assoc"/>
</dbReference>
<dbReference type="OMA" id="RTHWNWF"/>
<dbReference type="OrthoDB" id="10258440at2759"/>
<dbReference type="GeneTree" id="ENSGT00390000007283"/>
<reference evidence="2" key="2">
    <citation type="journal article" date="2008" name="Genome Biol.">
        <title>Improved genome assembly and evidence-based global gene model set for the chordate Ciona intestinalis: new insight into intron and operon populations.</title>
        <authorList>
            <person name="Satou Y."/>
            <person name="Mineta K."/>
            <person name="Ogasawara M."/>
            <person name="Sasakura Y."/>
            <person name="Shoguchi E."/>
            <person name="Ueno K."/>
            <person name="Yamada L."/>
            <person name="Matsumoto J."/>
            <person name="Wasserscheid J."/>
            <person name="Dewar K."/>
            <person name="Wiley G.B."/>
            <person name="Macmil S.L."/>
            <person name="Roe B.A."/>
            <person name="Zeller R.W."/>
            <person name="Hastings K.E."/>
            <person name="Lemaire P."/>
            <person name="Lindquist E."/>
            <person name="Endo T."/>
            <person name="Hotta K."/>
            <person name="Inaba K."/>
        </authorList>
    </citation>
    <scope>NUCLEOTIDE SEQUENCE [LARGE SCALE GENOMIC DNA]</scope>
    <source>
        <strain evidence="2">wild type</strain>
    </source>
</reference>
<dbReference type="InParanoid" id="H2XZJ1"/>
<reference evidence="2" key="3">
    <citation type="submission" date="2025-08" db="UniProtKB">
        <authorList>
            <consortium name="Ensembl"/>
        </authorList>
    </citation>
    <scope>IDENTIFICATION</scope>
</reference>
<protein>
    <submittedName>
        <fullName evidence="2">Transmembrane protein 60-like</fullName>
    </submittedName>
</protein>
<reference evidence="2" key="4">
    <citation type="submission" date="2025-09" db="UniProtKB">
        <authorList>
            <consortium name="Ensembl"/>
        </authorList>
    </citation>
    <scope>IDENTIFICATION</scope>
</reference>